<evidence type="ECO:0000256" key="4">
    <source>
        <dbReference type="ARBA" id="ARBA00022502"/>
    </source>
</evidence>
<comment type="subcellular location">
    <subcellularLocation>
        <location evidence="1">Endoplasmic reticulum membrane</location>
        <topology evidence="1">Multi-pass membrane protein</topology>
    </subcellularLocation>
</comment>
<organism evidence="12 13">
    <name type="scientific">Microthyrium microscopicum</name>
    <dbReference type="NCBI Taxonomy" id="703497"/>
    <lineage>
        <taxon>Eukaryota</taxon>
        <taxon>Fungi</taxon>
        <taxon>Dikarya</taxon>
        <taxon>Ascomycota</taxon>
        <taxon>Pezizomycotina</taxon>
        <taxon>Dothideomycetes</taxon>
        <taxon>Dothideomycetes incertae sedis</taxon>
        <taxon>Microthyriales</taxon>
        <taxon>Microthyriaceae</taxon>
        <taxon>Microthyrium</taxon>
    </lineage>
</organism>
<evidence type="ECO:0000256" key="1">
    <source>
        <dbReference type="ARBA" id="ARBA00004477"/>
    </source>
</evidence>
<feature type="compositionally biased region" description="Polar residues" evidence="10">
    <location>
        <begin position="1"/>
        <end position="17"/>
    </location>
</feature>
<comment type="pathway">
    <text evidence="2">Glycolipid biosynthesis; glycosylphosphatidylinositol-anchor biosynthesis.</text>
</comment>
<evidence type="ECO:0000256" key="5">
    <source>
        <dbReference type="ARBA" id="ARBA00022692"/>
    </source>
</evidence>
<keyword evidence="8 11" id="KW-0472">Membrane</keyword>
<keyword evidence="5 11" id="KW-0812">Transmembrane</keyword>
<dbReference type="AlphaFoldDB" id="A0A6A6TWB1"/>
<dbReference type="GO" id="GO:0042765">
    <property type="term" value="C:GPI-anchor transamidase complex"/>
    <property type="evidence" value="ECO:0007669"/>
    <property type="project" value="InterPro"/>
</dbReference>
<dbReference type="EMBL" id="MU004243">
    <property type="protein sequence ID" value="KAF2664349.1"/>
    <property type="molecule type" value="Genomic_DNA"/>
</dbReference>
<dbReference type="Proteomes" id="UP000799302">
    <property type="component" value="Unassembled WGS sequence"/>
</dbReference>
<evidence type="ECO:0000256" key="6">
    <source>
        <dbReference type="ARBA" id="ARBA00022824"/>
    </source>
</evidence>
<keyword evidence="7 11" id="KW-1133">Transmembrane helix</keyword>
<dbReference type="OrthoDB" id="28748at2759"/>
<sequence>MPDATPSSSEQTGSPATAPNRRGPPPPTKQEISNTQRVLLSFWAVVIFLGLPIWWKTTTVYRASLPLDVMKDWSQGNVCQPTFPLRVAVEASHITPQEAQHLIKTTQHALDDLNEFSAHHLRLVVATSLSNETMETEDANVLEDDIALLVRLKSTTSSPTPSFNLHTFSPILDVFYGQNQIPSSSSGVSPLASSIAKELQSIFAEEQATLTHLLSSISWKPTQTSTLSPEMASTMTRRSTRSFKYAPTYHLTFSLFTPNSAPSDWAIESALSHHITPLLRALSPISNFTIDSQLQMYAHFSPTFPDPAYDPESKSYTLNTSDLSGFINAADWPLSPSIGAGPTINFILYVPAPHQTPLLVRENGASSWLIPQWGGIQIFNPPTGSAPSSLSADDLSPVMQTFTNQLLSLLGLPNSPSSLPVRLSTLTRVHAASLIFSASDTLGALARLTKSLPNIPIPNTVAHSVDSTIAHLHAACGHLRQGRFAAALQDARVAEAEVERAFFERSMVGQVYFPDEHKVAVYLPLLGPIAVPLVTNSVREWRRWRLARRG</sequence>
<dbReference type="Pfam" id="PF10510">
    <property type="entry name" value="PIG-S"/>
    <property type="match status" value="1"/>
</dbReference>
<reference evidence="12" key="1">
    <citation type="journal article" date="2020" name="Stud. Mycol.">
        <title>101 Dothideomycetes genomes: a test case for predicting lifestyles and emergence of pathogens.</title>
        <authorList>
            <person name="Haridas S."/>
            <person name="Albert R."/>
            <person name="Binder M."/>
            <person name="Bloem J."/>
            <person name="Labutti K."/>
            <person name="Salamov A."/>
            <person name="Andreopoulos B."/>
            <person name="Baker S."/>
            <person name="Barry K."/>
            <person name="Bills G."/>
            <person name="Bluhm B."/>
            <person name="Cannon C."/>
            <person name="Castanera R."/>
            <person name="Culley D."/>
            <person name="Daum C."/>
            <person name="Ezra D."/>
            <person name="Gonzalez J."/>
            <person name="Henrissat B."/>
            <person name="Kuo A."/>
            <person name="Liang C."/>
            <person name="Lipzen A."/>
            <person name="Lutzoni F."/>
            <person name="Magnuson J."/>
            <person name="Mondo S."/>
            <person name="Nolan M."/>
            <person name="Ohm R."/>
            <person name="Pangilinan J."/>
            <person name="Park H.-J."/>
            <person name="Ramirez L."/>
            <person name="Alfaro M."/>
            <person name="Sun H."/>
            <person name="Tritt A."/>
            <person name="Yoshinaga Y."/>
            <person name="Zwiers L.-H."/>
            <person name="Turgeon B."/>
            <person name="Goodwin S."/>
            <person name="Spatafora J."/>
            <person name="Crous P."/>
            <person name="Grigoriev I."/>
        </authorList>
    </citation>
    <scope>NUCLEOTIDE SEQUENCE</scope>
    <source>
        <strain evidence="12">CBS 115976</strain>
    </source>
</reference>
<evidence type="ECO:0000256" key="10">
    <source>
        <dbReference type="SAM" id="MobiDB-lite"/>
    </source>
</evidence>
<evidence type="ECO:0000256" key="7">
    <source>
        <dbReference type="ARBA" id="ARBA00022989"/>
    </source>
</evidence>
<keyword evidence="4" id="KW-0337">GPI-anchor biosynthesis</keyword>
<evidence type="ECO:0000313" key="13">
    <source>
        <dbReference type="Proteomes" id="UP000799302"/>
    </source>
</evidence>
<evidence type="ECO:0008006" key="14">
    <source>
        <dbReference type="Google" id="ProtNLM"/>
    </source>
</evidence>
<comment type="similarity">
    <text evidence="3">Belongs to the PIGS family.</text>
</comment>
<keyword evidence="6" id="KW-0256">Endoplasmic reticulum</keyword>
<keyword evidence="13" id="KW-1185">Reference proteome</keyword>
<protein>
    <recommendedName>
        <fullName evidence="14">GPI transamidase component PIG-S</fullName>
    </recommendedName>
</protein>
<feature type="region of interest" description="Disordered" evidence="10">
    <location>
        <begin position="1"/>
        <end position="32"/>
    </location>
</feature>
<evidence type="ECO:0000256" key="9">
    <source>
        <dbReference type="ARBA" id="ARBA00023180"/>
    </source>
</evidence>
<dbReference type="PANTHER" id="PTHR21072:SF13">
    <property type="entry name" value="GPI TRANSAMIDASE COMPONENT PIG-S"/>
    <property type="match status" value="1"/>
</dbReference>
<proteinExistence type="inferred from homology"/>
<evidence type="ECO:0000256" key="11">
    <source>
        <dbReference type="SAM" id="Phobius"/>
    </source>
</evidence>
<evidence type="ECO:0000256" key="8">
    <source>
        <dbReference type="ARBA" id="ARBA00023136"/>
    </source>
</evidence>
<gene>
    <name evidence="12" type="ORF">BT63DRAFT_407161</name>
</gene>
<evidence type="ECO:0000313" key="12">
    <source>
        <dbReference type="EMBL" id="KAF2664349.1"/>
    </source>
</evidence>
<dbReference type="UniPathway" id="UPA00196"/>
<dbReference type="PANTHER" id="PTHR21072">
    <property type="entry name" value="GPI TRANSAMIDASE COMPONENT PIG-S"/>
    <property type="match status" value="1"/>
</dbReference>
<dbReference type="InterPro" id="IPR019540">
    <property type="entry name" value="PtdIno-glycan_biosynth_class_S"/>
</dbReference>
<keyword evidence="9" id="KW-0325">Glycoprotein</keyword>
<evidence type="ECO:0000256" key="3">
    <source>
        <dbReference type="ARBA" id="ARBA00005316"/>
    </source>
</evidence>
<evidence type="ECO:0000256" key="2">
    <source>
        <dbReference type="ARBA" id="ARBA00004687"/>
    </source>
</evidence>
<dbReference type="GO" id="GO:0006506">
    <property type="term" value="P:GPI anchor biosynthetic process"/>
    <property type="evidence" value="ECO:0007669"/>
    <property type="project" value="UniProtKB-UniPathway"/>
</dbReference>
<name>A0A6A6TWB1_9PEZI</name>
<dbReference type="GO" id="GO:0016255">
    <property type="term" value="P:attachment of GPI anchor to protein"/>
    <property type="evidence" value="ECO:0007669"/>
    <property type="project" value="InterPro"/>
</dbReference>
<feature type="transmembrane region" description="Helical" evidence="11">
    <location>
        <begin position="38"/>
        <end position="55"/>
    </location>
</feature>
<accession>A0A6A6TWB1</accession>